<dbReference type="AlphaFoldDB" id="A0A8H6SRV6"/>
<evidence type="ECO:0000313" key="3">
    <source>
        <dbReference type="Proteomes" id="UP000613580"/>
    </source>
</evidence>
<proteinExistence type="predicted"/>
<feature type="signal peptide" evidence="1">
    <location>
        <begin position="1"/>
        <end position="21"/>
    </location>
</feature>
<reference evidence="2" key="1">
    <citation type="submission" date="2020-05" db="EMBL/GenBank/DDBJ databases">
        <title>Mycena genomes resolve the evolution of fungal bioluminescence.</title>
        <authorList>
            <person name="Tsai I.J."/>
        </authorList>
    </citation>
    <scope>NUCLEOTIDE SEQUENCE</scope>
    <source>
        <strain evidence="2">110903Hualien_Pintung</strain>
    </source>
</reference>
<feature type="chain" id="PRO_5034103689" evidence="1">
    <location>
        <begin position="22"/>
        <end position="189"/>
    </location>
</feature>
<evidence type="ECO:0000256" key="1">
    <source>
        <dbReference type="SAM" id="SignalP"/>
    </source>
</evidence>
<dbReference type="Proteomes" id="UP000613580">
    <property type="component" value="Unassembled WGS sequence"/>
</dbReference>
<organism evidence="2 3">
    <name type="scientific">Mycena chlorophos</name>
    <name type="common">Agaric fungus</name>
    <name type="synonym">Agaricus chlorophos</name>
    <dbReference type="NCBI Taxonomy" id="658473"/>
    <lineage>
        <taxon>Eukaryota</taxon>
        <taxon>Fungi</taxon>
        <taxon>Dikarya</taxon>
        <taxon>Basidiomycota</taxon>
        <taxon>Agaricomycotina</taxon>
        <taxon>Agaricomycetes</taxon>
        <taxon>Agaricomycetidae</taxon>
        <taxon>Agaricales</taxon>
        <taxon>Marasmiineae</taxon>
        <taxon>Mycenaceae</taxon>
        <taxon>Mycena</taxon>
    </lineage>
</organism>
<keyword evidence="3" id="KW-1185">Reference proteome</keyword>
<dbReference type="EMBL" id="JACAZE010000011">
    <property type="protein sequence ID" value="KAF7304356.1"/>
    <property type="molecule type" value="Genomic_DNA"/>
</dbReference>
<dbReference type="OrthoDB" id="2851624at2759"/>
<accession>A0A8H6SRV6</accession>
<keyword evidence="1" id="KW-0732">Signal</keyword>
<evidence type="ECO:0000313" key="2">
    <source>
        <dbReference type="EMBL" id="KAF7304356.1"/>
    </source>
</evidence>
<gene>
    <name evidence="2" type="ORF">HMN09_00837600</name>
</gene>
<comment type="caution">
    <text evidence="2">The sequence shown here is derived from an EMBL/GenBank/DDBJ whole genome shotgun (WGS) entry which is preliminary data.</text>
</comment>
<name>A0A8H6SRV6_MYCCL</name>
<sequence length="189" mass="20301">MVFRPSFLAAAAALFAVGALAQDTCTPTFTSGTTYNVSMTELPSFVWVNNGTIGSLGVNLRTTVPATPWYLSPTGFGGYVFSLDTEMSSCLYAYDNAHYPGVGGIYSSLGCYDATGELDLDEDFTFSCVECYAGGGGYNCEITSSLSKQCVNTPDNELHYPSGEDELDQIKTATCSSTWYQRWDVNASS</sequence>
<protein>
    <submittedName>
        <fullName evidence="2">Uncharacterized protein</fullName>
    </submittedName>
</protein>